<dbReference type="AlphaFoldDB" id="A0A1I5LDT0"/>
<sequence>MRALPAQASDEAVTLLTAQTNPFEVNAGEVRFEWRAKSSGWGRRPICSPPPSLAACSYLIKDVLEARLQPGHHIYDIRGRGRDYAIIAIKEALEAGYSHCFIGDVRDCYQSVSINSLYDLLPLPRLVIGNCLDYRNLTFREQGVSHSCVYSHGPEARRWNGPQGLLQGLPSSSIILATLFNSLAAHIAPHDCHAALYGDNLFLAAQDGQTLSAIIALCRDYFAEHPAGPFDLRDHPGCVEPEEGFDFLSYFISTQSQNISVQMSHRAWSDMEDAIDTAVQDDIAKGYECLRDAEAVIRDRFSGFREIDDWHTQLELRLHKAADEVEGVDYARLIDFDLIRRMGLPTFHRPSFGR</sequence>
<dbReference type="EMBL" id="FOWZ01000001">
    <property type="protein sequence ID" value="SFO95524.1"/>
    <property type="molecule type" value="Genomic_DNA"/>
</dbReference>
<gene>
    <name evidence="1" type="ORF">SAMN04488060_0952</name>
</gene>
<evidence type="ECO:0008006" key="3">
    <source>
        <dbReference type="Google" id="ProtNLM"/>
    </source>
</evidence>
<organism evidence="1 2">
    <name type="scientific">Qipengyuania nanhaisediminis</name>
    <dbReference type="NCBI Taxonomy" id="604088"/>
    <lineage>
        <taxon>Bacteria</taxon>
        <taxon>Pseudomonadati</taxon>
        <taxon>Pseudomonadota</taxon>
        <taxon>Alphaproteobacteria</taxon>
        <taxon>Sphingomonadales</taxon>
        <taxon>Erythrobacteraceae</taxon>
        <taxon>Qipengyuania</taxon>
    </lineage>
</organism>
<reference evidence="2" key="1">
    <citation type="submission" date="2016-10" db="EMBL/GenBank/DDBJ databases">
        <authorList>
            <person name="Varghese N."/>
            <person name="Submissions S."/>
        </authorList>
    </citation>
    <scope>NUCLEOTIDE SEQUENCE [LARGE SCALE GENOMIC DNA]</scope>
    <source>
        <strain evidence="2">CGMCC 1.7715</strain>
    </source>
</reference>
<evidence type="ECO:0000313" key="2">
    <source>
        <dbReference type="Proteomes" id="UP000199331"/>
    </source>
</evidence>
<protein>
    <recommendedName>
        <fullName evidence="3">Reverse transcriptase (RNA-dependent DNA polymerase)</fullName>
    </recommendedName>
</protein>
<dbReference type="SUPFAM" id="SSF56672">
    <property type="entry name" value="DNA/RNA polymerases"/>
    <property type="match status" value="1"/>
</dbReference>
<keyword evidence="2" id="KW-1185">Reference proteome</keyword>
<name>A0A1I5LDT0_9SPHN</name>
<accession>A0A1I5LDT0</accession>
<proteinExistence type="predicted"/>
<dbReference type="InterPro" id="IPR043502">
    <property type="entry name" value="DNA/RNA_pol_sf"/>
</dbReference>
<dbReference type="Proteomes" id="UP000199331">
    <property type="component" value="Unassembled WGS sequence"/>
</dbReference>
<evidence type="ECO:0000313" key="1">
    <source>
        <dbReference type="EMBL" id="SFO95524.1"/>
    </source>
</evidence>